<sequence>MGCSILDGECIWNDTPHEINCQRCIKALLEALAGCPHEETYIDNQGTVRCKACHFELDQVEDPDPTEPNADEYDARQDEDMEVDHLPLDDESALSPDEEACRGVFWNNRESQDRPLIDIRGQFMIA</sequence>
<name>A0A653A237_UNCDX</name>
<proteinExistence type="predicted"/>
<accession>A0A653A237</accession>
<evidence type="ECO:0000256" key="1">
    <source>
        <dbReference type="SAM" id="MobiDB-lite"/>
    </source>
</evidence>
<feature type="compositionally biased region" description="Acidic residues" evidence="1">
    <location>
        <begin position="59"/>
        <end position="72"/>
    </location>
</feature>
<evidence type="ECO:0000313" key="2">
    <source>
        <dbReference type="EMBL" id="VBB42096.1"/>
    </source>
</evidence>
<protein>
    <submittedName>
        <fullName evidence="2">Uncharacterized protein</fullName>
    </submittedName>
</protein>
<dbReference type="EMBL" id="UPXX01000013">
    <property type="protein sequence ID" value="VBB42096.1"/>
    <property type="molecule type" value="Genomic_DNA"/>
</dbReference>
<dbReference type="AlphaFoldDB" id="A0A653A237"/>
<feature type="region of interest" description="Disordered" evidence="1">
    <location>
        <begin position="59"/>
        <end position="78"/>
    </location>
</feature>
<organism evidence="2">
    <name type="scientific">Uncultured Desulfatiglans sp</name>
    <dbReference type="NCBI Taxonomy" id="1748965"/>
    <lineage>
        <taxon>Bacteria</taxon>
        <taxon>Pseudomonadati</taxon>
        <taxon>Thermodesulfobacteriota</taxon>
        <taxon>Desulfobacteria</taxon>
        <taxon>Desulfatiglandales</taxon>
        <taxon>Desulfatiglandaceae</taxon>
        <taxon>Desulfatiglans</taxon>
        <taxon>environmental samples</taxon>
    </lineage>
</organism>
<gene>
    <name evidence="2" type="ORF">TRIP_B200236</name>
</gene>
<reference evidence="2" key="1">
    <citation type="submission" date="2018-07" db="EMBL/GenBank/DDBJ databases">
        <authorList>
            <consortium name="Genoscope - CEA"/>
            <person name="William W."/>
        </authorList>
    </citation>
    <scope>NUCLEOTIDE SEQUENCE</scope>
    <source>
        <strain evidence="2">IK1</strain>
    </source>
</reference>